<reference evidence="3" key="1">
    <citation type="journal article" date="2019" name="bioRxiv">
        <title>The Genome of the Zebra Mussel, Dreissena polymorpha: A Resource for Invasive Species Research.</title>
        <authorList>
            <person name="McCartney M.A."/>
            <person name="Auch B."/>
            <person name="Kono T."/>
            <person name="Mallez S."/>
            <person name="Zhang Y."/>
            <person name="Obille A."/>
            <person name="Becker A."/>
            <person name="Abrahante J.E."/>
            <person name="Garbe J."/>
            <person name="Badalamenti J.P."/>
            <person name="Herman A."/>
            <person name="Mangelson H."/>
            <person name="Liachko I."/>
            <person name="Sullivan S."/>
            <person name="Sone E.D."/>
            <person name="Koren S."/>
            <person name="Silverstein K.A.T."/>
            <person name="Beckman K.B."/>
            <person name="Gohl D.M."/>
        </authorList>
    </citation>
    <scope>NUCLEOTIDE SEQUENCE</scope>
    <source>
        <strain evidence="3">Duluth1</strain>
        <tissue evidence="3">Whole animal</tissue>
    </source>
</reference>
<reference evidence="3" key="2">
    <citation type="submission" date="2020-11" db="EMBL/GenBank/DDBJ databases">
        <authorList>
            <person name="McCartney M.A."/>
            <person name="Auch B."/>
            <person name="Kono T."/>
            <person name="Mallez S."/>
            <person name="Becker A."/>
            <person name="Gohl D.M."/>
            <person name="Silverstein K.A.T."/>
            <person name="Koren S."/>
            <person name="Bechman K.B."/>
            <person name="Herman A."/>
            <person name="Abrahante J.E."/>
            <person name="Garbe J."/>
        </authorList>
    </citation>
    <scope>NUCLEOTIDE SEQUENCE</scope>
    <source>
        <strain evidence="3">Duluth1</strain>
        <tissue evidence="3">Whole animal</tissue>
    </source>
</reference>
<evidence type="ECO:0000256" key="1">
    <source>
        <dbReference type="SAM" id="MobiDB-lite"/>
    </source>
</evidence>
<name>A0A9D4CPW7_DREPO</name>
<dbReference type="Proteomes" id="UP000828390">
    <property type="component" value="Unassembled WGS sequence"/>
</dbReference>
<keyword evidence="2" id="KW-0472">Membrane</keyword>
<keyword evidence="2" id="KW-0812">Transmembrane</keyword>
<sequence length="98" mass="10599">MSTSGDHSIQVQLDSGSNRLGSMPTSGDDRMQFLITSGNNLLDSMPTSVDHSSLSLCNSWSNLLGYMSTSGTIAHNYCSLLGAIYWALCLGTIAYYFF</sequence>
<keyword evidence="2" id="KW-1133">Transmembrane helix</keyword>
<comment type="caution">
    <text evidence="3">The sequence shown here is derived from an EMBL/GenBank/DDBJ whole genome shotgun (WGS) entry which is preliminary data.</text>
</comment>
<evidence type="ECO:0000313" key="3">
    <source>
        <dbReference type="EMBL" id="KAH3728497.1"/>
    </source>
</evidence>
<dbReference type="AlphaFoldDB" id="A0A9D4CPW7"/>
<feature type="transmembrane region" description="Helical" evidence="2">
    <location>
        <begin position="77"/>
        <end position="97"/>
    </location>
</feature>
<evidence type="ECO:0000256" key="2">
    <source>
        <dbReference type="SAM" id="Phobius"/>
    </source>
</evidence>
<gene>
    <name evidence="3" type="ORF">DPMN_054454</name>
</gene>
<keyword evidence="4" id="KW-1185">Reference proteome</keyword>
<proteinExistence type="predicted"/>
<feature type="region of interest" description="Disordered" evidence="1">
    <location>
        <begin position="1"/>
        <end position="25"/>
    </location>
</feature>
<protein>
    <submittedName>
        <fullName evidence="3">Uncharacterized protein</fullName>
    </submittedName>
</protein>
<evidence type="ECO:0000313" key="4">
    <source>
        <dbReference type="Proteomes" id="UP000828390"/>
    </source>
</evidence>
<organism evidence="3 4">
    <name type="scientific">Dreissena polymorpha</name>
    <name type="common">Zebra mussel</name>
    <name type="synonym">Mytilus polymorpha</name>
    <dbReference type="NCBI Taxonomy" id="45954"/>
    <lineage>
        <taxon>Eukaryota</taxon>
        <taxon>Metazoa</taxon>
        <taxon>Spiralia</taxon>
        <taxon>Lophotrochozoa</taxon>
        <taxon>Mollusca</taxon>
        <taxon>Bivalvia</taxon>
        <taxon>Autobranchia</taxon>
        <taxon>Heteroconchia</taxon>
        <taxon>Euheterodonta</taxon>
        <taxon>Imparidentia</taxon>
        <taxon>Neoheterodontei</taxon>
        <taxon>Myida</taxon>
        <taxon>Dreissenoidea</taxon>
        <taxon>Dreissenidae</taxon>
        <taxon>Dreissena</taxon>
    </lineage>
</organism>
<accession>A0A9D4CPW7</accession>
<dbReference type="EMBL" id="JAIWYP010000012">
    <property type="protein sequence ID" value="KAH3728497.1"/>
    <property type="molecule type" value="Genomic_DNA"/>
</dbReference>